<dbReference type="AlphaFoldDB" id="C4YB31"/>
<reference evidence="3 4" key="1">
    <citation type="journal article" date="2009" name="Nature">
        <title>Evolution of pathogenicity and sexual reproduction in eight Candida genomes.</title>
        <authorList>
            <person name="Butler G."/>
            <person name="Rasmussen M.D."/>
            <person name="Lin M.F."/>
            <person name="Santos M.A."/>
            <person name="Sakthikumar S."/>
            <person name="Munro C.A."/>
            <person name="Rheinbay E."/>
            <person name="Grabherr M."/>
            <person name="Forche A."/>
            <person name="Reedy J.L."/>
            <person name="Agrafioti I."/>
            <person name="Arnaud M.B."/>
            <person name="Bates S."/>
            <person name="Brown A.J."/>
            <person name="Brunke S."/>
            <person name="Costanzo M.C."/>
            <person name="Fitzpatrick D.A."/>
            <person name="de Groot P.W."/>
            <person name="Harris D."/>
            <person name="Hoyer L.L."/>
            <person name="Hube B."/>
            <person name="Klis F.M."/>
            <person name="Kodira C."/>
            <person name="Lennard N."/>
            <person name="Logue M.E."/>
            <person name="Martin R."/>
            <person name="Neiman A.M."/>
            <person name="Nikolaou E."/>
            <person name="Quail M.A."/>
            <person name="Quinn J."/>
            <person name="Santos M.C."/>
            <person name="Schmitzberger F.F."/>
            <person name="Sherlock G."/>
            <person name="Shah P."/>
            <person name="Silverstein K.A."/>
            <person name="Skrzypek M.S."/>
            <person name="Soll D."/>
            <person name="Staggs R."/>
            <person name="Stansfield I."/>
            <person name="Stumpf M.P."/>
            <person name="Sudbery P.E."/>
            <person name="Srikantha T."/>
            <person name="Zeng Q."/>
            <person name="Berman J."/>
            <person name="Berriman M."/>
            <person name="Heitman J."/>
            <person name="Gow N.A."/>
            <person name="Lorenz M.C."/>
            <person name="Birren B.W."/>
            <person name="Kellis M."/>
            <person name="Cuomo C.A."/>
        </authorList>
    </citation>
    <scope>NUCLEOTIDE SEQUENCE [LARGE SCALE GENOMIC DNA]</scope>
    <source>
        <strain evidence="3 4">ATCC 42720</strain>
    </source>
</reference>
<accession>C4YB31</accession>
<feature type="transmembrane region" description="Helical" evidence="2">
    <location>
        <begin position="16"/>
        <end position="40"/>
    </location>
</feature>
<evidence type="ECO:0000313" key="4">
    <source>
        <dbReference type="Proteomes" id="UP000007703"/>
    </source>
</evidence>
<gene>
    <name evidence="3" type="ORF">CLUG_05323</name>
</gene>
<keyword evidence="2" id="KW-1133">Transmembrane helix</keyword>
<dbReference type="VEuPathDB" id="FungiDB:CLUG_05323"/>
<protein>
    <submittedName>
        <fullName evidence="3">Uncharacterized protein</fullName>
    </submittedName>
</protein>
<name>C4YB31_CLAL4</name>
<dbReference type="KEGG" id="clu:CLUG_05323"/>
<dbReference type="EMBL" id="CH408082">
    <property type="protein sequence ID" value="EEQ41195.1"/>
    <property type="molecule type" value="Genomic_DNA"/>
</dbReference>
<feature type="compositionally biased region" description="Polar residues" evidence="1">
    <location>
        <begin position="158"/>
        <end position="167"/>
    </location>
</feature>
<evidence type="ECO:0000256" key="1">
    <source>
        <dbReference type="SAM" id="MobiDB-lite"/>
    </source>
</evidence>
<organism evidence="3 4">
    <name type="scientific">Clavispora lusitaniae (strain ATCC 42720)</name>
    <name type="common">Yeast</name>
    <name type="synonym">Candida lusitaniae</name>
    <dbReference type="NCBI Taxonomy" id="306902"/>
    <lineage>
        <taxon>Eukaryota</taxon>
        <taxon>Fungi</taxon>
        <taxon>Dikarya</taxon>
        <taxon>Ascomycota</taxon>
        <taxon>Saccharomycotina</taxon>
        <taxon>Pichiomycetes</taxon>
        <taxon>Metschnikowiaceae</taxon>
        <taxon>Clavispora</taxon>
    </lineage>
</organism>
<feature type="region of interest" description="Disordered" evidence="1">
    <location>
        <begin position="144"/>
        <end position="167"/>
    </location>
</feature>
<proteinExistence type="predicted"/>
<dbReference type="Proteomes" id="UP000007703">
    <property type="component" value="Unassembled WGS sequence"/>
</dbReference>
<evidence type="ECO:0000313" key="3">
    <source>
        <dbReference type="EMBL" id="EEQ41195.1"/>
    </source>
</evidence>
<sequence length="183" mass="21239">MISDRESQSMHEHKSTFCLIFSLGALYAFKALMSNVYVVFGPVPKIPFAVFPICAREMRLSYHTNNENEDYTFFTSIKRRSCWTSSIHHLFIPSYSFHHLFFFIRFYIDSSQVDLGTGPHSQYPYLSLFIYIGQEDARNRFKSASESKLKQNKHRNRASNPRAFSSSGVSLLGKHLRWTSPGF</sequence>
<keyword evidence="2" id="KW-0812">Transmembrane</keyword>
<dbReference type="HOGENOM" id="CLU_1475025_0_0_1"/>
<keyword evidence="2" id="KW-0472">Membrane</keyword>
<evidence type="ECO:0000256" key="2">
    <source>
        <dbReference type="SAM" id="Phobius"/>
    </source>
</evidence>
<dbReference type="InParanoid" id="C4YB31"/>